<evidence type="ECO:0000256" key="3">
    <source>
        <dbReference type="ARBA" id="ARBA00022801"/>
    </source>
</evidence>
<dbReference type="AlphaFoldDB" id="W7YG45"/>
<accession>W7YG45</accession>
<reference evidence="9 10" key="1">
    <citation type="journal article" date="2014" name="Genome Announc.">
        <title>Draft Genome Sequence of Cytophaga fermentans JCM 21142T, a Facultative Anaerobe Isolated from Marine Mud.</title>
        <authorList>
            <person name="Starns D."/>
            <person name="Oshima K."/>
            <person name="Suda W."/>
            <person name="Iino T."/>
            <person name="Yuki M."/>
            <person name="Inoue J."/>
            <person name="Kitamura K."/>
            <person name="Iida T."/>
            <person name="Darby A."/>
            <person name="Hattori M."/>
            <person name="Ohkuma M."/>
        </authorList>
    </citation>
    <scope>NUCLEOTIDE SEQUENCE [LARGE SCALE GENOMIC DNA]</scope>
    <source>
        <strain evidence="9 10">JCM 21142</strain>
    </source>
</reference>
<evidence type="ECO:0000259" key="7">
    <source>
        <dbReference type="Pfam" id="PF00675"/>
    </source>
</evidence>
<sequence>MLKIKQTLTLACLCACISITAQSNKIEYEEFDLDNGLHVILHQDNTTPIVNISVMYHVGSKNENPNLTGFAHFFEHLMFEGTKNIARHEYSNYVEKAGGTLNANTSNDRTYYYEILPSNQLELGLWLESERMLHAKVDSIGIATQKRVVIEEKKQTVDNQPYGNILEITFKNAYKEHPYRWTVIGDPDHIMSARDQDFVDFYDTYYVPNNACLVIAGDINKSNAKQLVNKYFSEIPKGEKEIYRPHITEPQQTAEIRDTVYGAVQLPLILHAYHIPAIGTNDYYAVDMLNNLLSKGQSSRLYKSLVDKQQKALEVGSFSMSLEDPGMTLAFALPNSGVENKDLEDAMIEEIAKVQNTLISEREFEKLKNQIENMVINSNRRLASIGENLATNYTYFKNTNLINQELDKYMAVTREDIQRVANTYLNENNRVVIYYLPQTEQAN</sequence>
<evidence type="ECO:0000256" key="4">
    <source>
        <dbReference type="ARBA" id="ARBA00022833"/>
    </source>
</evidence>
<dbReference type="GO" id="GO:0008237">
    <property type="term" value="F:metallopeptidase activity"/>
    <property type="evidence" value="ECO:0007669"/>
    <property type="project" value="UniProtKB-KW"/>
</dbReference>
<organism evidence="9 10">
    <name type="scientific">Saccharicrinis fermentans DSM 9555 = JCM 21142</name>
    <dbReference type="NCBI Taxonomy" id="869213"/>
    <lineage>
        <taxon>Bacteria</taxon>
        <taxon>Pseudomonadati</taxon>
        <taxon>Bacteroidota</taxon>
        <taxon>Bacteroidia</taxon>
        <taxon>Marinilabiliales</taxon>
        <taxon>Marinilabiliaceae</taxon>
        <taxon>Saccharicrinis</taxon>
    </lineage>
</organism>
<feature type="domain" description="Peptidase M16 C-terminal" evidence="8">
    <location>
        <begin position="196"/>
        <end position="370"/>
    </location>
</feature>
<dbReference type="PANTHER" id="PTHR43690">
    <property type="entry name" value="NARDILYSIN"/>
    <property type="match status" value="1"/>
</dbReference>
<evidence type="ECO:0000256" key="2">
    <source>
        <dbReference type="ARBA" id="ARBA00022670"/>
    </source>
</evidence>
<dbReference type="Proteomes" id="UP000019402">
    <property type="component" value="Unassembled WGS sequence"/>
</dbReference>
<dbReference type="STRING" id="869213.GCA_000517085_03984"/>
<evidence type="ECO:0000256" key="5">
    <source>
        <dbReference type="ARBA" id="ARBA00023049"/>
    </source>
</evidence>
<comment type="similarity">
    <text evidence="1">Belongs to the peptidase M16 family.</text>
</comment>
<keyword evidence="3" id="KW-0378">Hydrolase</keyword>
<protein>
    <submittedName>
        <fullName evidence="9">Protease 3</fullName>
    </submittedName>
</protein>
<proteinExistence type="inferred from homology"/>
<keyword evidence="6" id="KW-0732">Signal</keyword>
<keyword evidence="5" id="KW-0482">Metalloprotease</keyword>
<dbReference type="PANTHER" id="PTHR43690:SF35">
    <property type="entry name" value="NON-CATALYTIC MEMBER OF PEPTIDASE SUBFAMILY M16B-RELATED"/>
    <property type="match status" value="1"/>
</dbReference>
<dbReference type="GO" id="GO:0046872">
    <property type="term" value="F:metal ion binding"/>
    <property type="evidence" value="ECO:0007669"/>
    <property type="project" value="InterPro"/>
</dbReference>
<dbReference type="SUPFAM" id="SSF63411">
    <property type="entry name" value="LuxS/MPP-like metallohydrolase"/>
    <property type="match status" value="2"/>
</dbReference>
<dbReference type="InterPro" id="IPR011249">
    <property type="entry name" value="Metalloenz_LuxS/M16"/>
</dbReference>
<name>W7YG45_9BACT</name>
<evidence type="ECO:0000259" key="8">
    <source>
        <dbReference type="Pfam" id="PF05193"/>
    </source>
</evidence>
<keyword evidence="10" id="KW-1185">Reference proteome</keyword>
<evidence type="ECO:0000256" key="1">
    <source>
        <dbReference type="ARBA" id="ARBA00007261"/>
    </source>
</evidence>
<dbReference type="Pfam" id="PF00675">
    <property type="entry name" value="Peptidase_M16"/>
    <property type="match status" value="1"/>
</dbReference>
<evidence type="ECO:0000313" key="9">
    <source>
        <dbReference type="EMBL" id="GAF03411.1"/>
    </source>
</evidence>
<dbReference type="GO" id="GO:0006508">
    <property type="term" value="P:proteolysis"/>
    <property type="evidence" value="ECO:0007669"/>
    <property type="project" value="UniProtKB-KW"/>
</dbReference>
<dbReference type="Gene3D" id="3.30.830.10">
    <property type="entry name" value="Metalloenzyme, LuxS/M16 peptidase-like"/>
    <property type="match status" value="2"/>
</dbReference>
<dbReference type="InterPro" id="IPR011765">
    <property type="entry name" value="Pept_M16_N"/>
</dbReference>
<feature type="chain" id="PRO_5004906647" evidence="6">
    <location>
        <begin position="22"/>
        <end position="443"/>
    </location>
</feature>
<gene>
    <name evidence="9" type="ORF">JCM21142_42084</name>
</gene>
<evidence type="ECO:0000256" key="6">
    <source>
        <dbReference type="SAM" id="SignalP"/>
    </source>
</evidence>
<dbReference type="eggNOG" id="COG0612">
    <property type="taxonomic scope" value="Bacteria"/>
</dbReference>
<dbReference type="RefSeq" id="WP_027473294.1">
    <property type="nucleotide sequence ID" value="NZ_BAMD01000023.1"/>
</dbReference>
<dbReference type="EMBL" id="BAMD01000023">
    <property type="protein sequence ID" value="GAF03411.1"/>
    <property type="molecule type" value="Genomic_DNA"/>
</dbReference>
<evidence type="ECO:0000313" key="10">
    <source>
        <dbReference type="Proteomes" id="UP000019402"/>
    </source>
</evidence>
<feature type="domain" description="Peptidase M16 N-terminal" evidence="7">
    <location>
        <begin position="39"/>
        <end position="178"/>
    </location>
</feature>
<dbReference type="InterPro" id="IPR050626">
    <property type="entry name" value="Peptidase_M16"/>
</dbReference>
<keyword evidence="4" id="KW-0862">Zinc</keyword>
<dbReference type="InterPro" id="IPR007863">
    <property type="entry name" value="Peptidase_M16_C"/>
</dbReference>
<dbReference type="OrthoDB" id="9811314at2"/>
<dbReference type="Pfam" id="PF05193">
    <property type="entry name" value="Peptidase_M16_C"/>
    <property type="match status" value="1"/>
</dbReference>
<keyword evidence="2 9" id="KW-0645">Protease</keyword>
<feature type="signal peptide" evidence="6">
    <location>
        <begin position="1"/>
        <end position="21"/>
    </location>
</feature>
<comment type="caution">
    <text evidence="9">The sequence shown here is derived from an EMBL/GenBank/DDBJ whole genome shotgun (WGS) entry which is preliminary data.</text>
</comment>